<comment type="caution">
    <text evidence="2">The sequence shown here is derived from an EMBL/GenBank/DDBJ whole genome shotgun (WGS) entry which is preliminary data.</text>
</comment>
<dbReference type="Proteomes" id="UP000811246">
    <property type="component" value="Chromosome 14"/>
</dbReference>
<organism evidence="2 3">
    <name type="scientific">Carya illinoinensis</name>
    <name type="common">Pecan</name>
    <dbReference type="NCBI Taxonomy" id="32201"/>
    <lineage>
        <taxon>Eukaryota</taxon>
        <taxon>Viridiplantae</taxon>
        <taxon>Streptophyta</taxon>
        <taxon>Embryophyta</taxon>
        <taxon>Tracheophyta</taxon>
        <taxon>Spermatophyta</taxon>
        <taxon>Magnoliopsida</taxon>
        <taxon>eudicotyledons</taxon>
        <taxon>Gunneridae</taxon>
        <taxon>Pentapetalae</taxon>
        <taxon>rosids</taxon>
        <taxon>fabids</taxon>
        <taxon>Fagales</taxon>
        <taxon>Juglandaceae</taxon>
        <taxon>Carya</taxon>
    </lineage>
</organism>
<accession>A0A922DCS5</accession>
<protein>
    <recommendedName>
        <fullName evidence="4">Transmembrane protein</fullName>
    </recommendedName>
</protein>
<keyword evidence="1" id="KW-0812">Transmembrane</keyword>
<evidence type="ECO:0008006" key="4">
    <source>
        <dbReference type="Google" id="ProtNLM"/>
    </source>
</evidence>
<feature type="transmembrane region" description="Helical" evidence="1">
    <location>
        <begin position="76"/>
        <end position="99"/>
    </location>
</feature>
<name>A0A922DCS5_CARIL</name>
<keyword evidence="1" id="KW-0472">Membrane</keyword>
<keyword evidence="1" id="KW-1133">Transmembrane helix</keyword>
<proteinExistence type="predicted"/>
<dbReference type="AlphaFoldDB" id="A0A922DCS5"/>
<evidence type="ECO:0000313" key="2">
    <source>
        <dbReference type="EMBL" id="KAG6678040.1"/>
    </source>
</evidence>
<feature type="transmembrane region" description="Helical" evidence="1">
    <location>
        <begin position="35"/>
        <end position="55"/>
    </location>
</feature>
<gene>
    <name evidence="2" type="ORF">I3842_14G060100</name>
</gene>
<evidence type="ECO:0000256" key="1">
    <source>
        <dbReference type="SAM" id="Phobius"/>
    </source>
</evidence>
<sequence>MTKWKDSASLSLLPPPALPRETFHFSRSSLSLTPFLHLLFLCLWPFLSLSLFLILSPSPYRRPQAPMKRTTTAVCGFFISLFVGCKCGCWMCSSESVFFLGTVCESVGCKIFFFCLVTARVFCEEFISFLSVGSKS</sequence>
<dbReference type="EMBL" id="CM031838">
    <property type="protein sequence ID" value="KAG6678040.1"/>
    <property type="molecule type" value="Genomic_DNA"/>
</dbReference>
<evidence type="ECO:0000313" key="3">
    <source>
        <dbReference type="Proteomes" id="UP000811246"/>
    </source>
</evidence>
<reference evidence="2" key="1">
    <citation type="submission" date="2021-01" db="EMBL/GenBank/DDBJ databases">
        <authorList>
            <person name="Lovell J.T."/>
            <person name="Bentley N."/>
            <person name="Bhattarai G."/>
            <person name="Jenkins J.W."/>
            <person name="Sreedasyam A."/>
            <person name="Alarcon Y."/>
            <person name="Bock C."/>
            <person name="Boston L."/>
            <person name="Carlson J."/>
            <person name="Cervantes K."/>
            <person name="Clermont K."/>
            <person name="Krom N."/>
            <person name="Kubenka K."/>
            <person name="Mamidi S."/>
            <person name="Mattison C."/>
            <person name="Monteros M."/>
            <person name="Pisani C."/>
            <person name="Plott C."/>
            <person name="Rajasekar S."/>
            <person name="Rhein H.S."/>
            <person name="Rohla C."/>
            <person name="Song M."/>
            <person name="Hilaire R.S."/>
            <person name="Shu S."/>
            <person name="Wells L."/>
            <person name="Wang X."/>
            <person name="Webber J."/>
            <person name="Heerema R.J."/>
            <person name="Klein P."/>
            <person name="Conner P."/>
            <person name="Grauke L."/>
            <person name="Grimwood J."/>
            <person name="Schmutz J."/>
            <person name="Randall J.J."/>
        </authorList>
    </citation>
    <scope>NUCLEOTIDE SEQUENCE</scope>
    <source>
        <tissue evidence="2">Leaf</tissue>
    </source>
</reference>